<dbReference type="InterPro" id="IPR013780">
    <property type="entry name" value="Glyco_hydro_b"/>
</dbReference>
<keyword evidence="4" id="KW-0462">Maltose metabolism</keyword>
<reference evidence="7" key="2">
    <citation type="journal article" date="2018" name="Nat. Commun.">
        <title>Extreme sensitivity to ultraviolet light in the fungal pathogen causing white-nose syndrome of bats.</title>
        <authorList>
            <person name="Palmer J.M."/>
            <person name="Drees K.P."/>
            <person name="Foster J.T."/>
            <person name="Lindner D.L."/>
        </authorList>
    </citation>
    <scope>NUCLEOTIDE SEQUENCE [LARGE SCALE GENOMIC DNA]</scope>
    <source>
        <strain evidence="7">UAMH 10579</strain>
    </source>
</reference>
<dbReference type="SUPFAM" id="SSF51445">
    <property type="entry name" value="(Trans)glycosidases"/>
    <property type="match status" value="1"/>
</dbReference>
<accession>A0A1B8GUF4</accession>
<protein>
    <recommendedName>
        <fullName evidence="5">Glycosyl hydrolase family 13 catalytic domain-containing protein</fullName>
    </recommendedName>
</protein>
<keyword evidence="2" id="KW-0378">Hydrolase</keyword>
<evidence type="ECO:0000256" key="4">
    <source>
        <dbReference type="ARBA" id="ARBA00026248"/>
    </source>
</evidence>
<dbReference type="CDD" id="cd11333">
    <property type="entry name" value="AmyAc_SI_OligoGlu_DGase"/>
    <property type="match status" value="1"/>
</dbReference>
<dbReference type="Gene3D" id="3.20.20.80">
    <property type="entry name" value="Glycosidases"/>
    <property type="match status" value="1"/>
</dbReference>
<keyword evidence="7" id="KW-1185">Reference proteome</keyword>
<dbReference type="STRING" id="342668.A0A1B8GUF4"/>
<dbReference type="EMBL" id="KV460212">
    <property type="protein sequence ID" value="OBT99472.2"/>
    <property type="molecule type" value="Genomic_DNA"/>
</dbReference>
<dbReference type="GO" id="GO:0005987">
    <property type="term" value="P:sucrose catabolic process"/>
    <property type="evidence" value="ECO:0007669"/>
    <property type="project" value="TreeGrafter"/>
</dbReference>
<dbReference type="Pfam" id="PF00128">
    <property type="entry name" value="Alpha-amylase"/>
    <property type="match status" value="1"/>
</dbReference>
<dbReference type="SUPFAM" id="SSF51011">
    <property type="entry name" value="Glycosyl hydrolase domain"/>
    <property type="match status" value="1"/>
</dbReference>
<dbReference type="PANTHER" id="PTHR10357">
    <property type="entry name" value="ALPHA-AMYLASE FAMILY MEMBER"/>
    <property type="match status" value="1"/>
</dbReference>
<comment type="similarity">
    <text evidence="1">Belongs to the glycosyl hydrolase 13 family.</text>
</comment>
<dbReference type="AlphaFoldDB" id="A0A1B8GUF4"/>
<sequence length="558" mass="64976">MWRYMRHPNGGSKYCGVNVEVVRFVPIRLPGGVPSMGTARVYKVCLWMSRSSSSPTNCRFGSSAGLHARGMKLVMDLVVNHTSDQHDWFRESRSSRDNPKRDWYIWRDPHFDSEGRRQPPNNWASIFGGSAWSFDELTEQYYLRLFCHEQPDLNWDNPQVALEVEKIMRFWLDKGVDGFRMDVINLISKVPGLPNAPITVEGQLYQPGYMHYACGPRLHEHLRGLRRILDEYDAFAVGEMPWVKNEKDVMDVVSAERKELNMIFQFDIVDMDNGAGGKFEKQNWELIDLKNIVEKWQTRLYEEGGWNALFLENHDQGRSVSRFASDEPQFRVYGAKMLATFIALQSGTLFVYQGQEIGMANMPKDWSIEEYKDVETQNYWKSAVEEFGNDKERIDQYMKEIHIKARDHARTPVQWNSQNNAGFSDSTPWMRVNPDYVKWNAEDQVGKPTSVFTYWQNLLKTRKLYKNVLVYGSFEMVDRAHKSVFCYRRAYGTAAATVLLNFSKQDVEWTVPPDVLRTTNVAPLIHNYEDLRQAMDGKIHLRPFEALVWIEDGYKANL</sequence>
<evidence type="ECO:0000313" key="6">
    <source>
        <dbReference type="EMBL" id="OBT99472.2"/>
    </source>
</evidence>
<evidence type="ECO:0000256" key="2">
    <source>
        <dbReference type="ARBA" id="ARBA00022801"/>
    </source>
</evidence>
<reference evidence="6 7" key="1">
    <citation type="submission" date="2016-03" db="EMBL/GenBank/DDBJ databases">
        <title>Comparative genomics of Pseudogymnoascus destructans, the fungus causing white-nose syndrome of bats.</title>
        <authorList>
            <person name="Palmer J.M."/>
            <person name="Drees K.P."/>
            <person name="Foster J.T."/>
            <person name="Lindner D.L."/>
        </authorList>
    </citation>
    <scope>NUCLEOTIDE SEQUENCE [LARGE SCALE GENOMIC DNA]</scope>
    <source>
        <strain evidence="6 7">UAMH 10579</strain>
    </source>
</reference>
<dbReference type="FunFam" id="2.60.40.1180:FF:000007">
    <property type="entry name" value="Sucrose isomerase"/>
    <property type="match status" value="1"/>
</dbReference>
<dbReference type="GeneID" id="28836267"/>
<dbReference type="GO" id="GO:0004575">
    <property type="term" value="F:sucrose alpha-glucosidase activity"/>
    <property type="evidence" value="ECO:0007669"/>
    <property type="project" value="TreeGrafter"/>
</dbReference>
<dbReference type="FunFam" id="3.20.20.80:FF:000087">
    <property type="entry name" value="Oligo-1,6-glucosidase IMA1"/>
    <property type="match status" value="1"/>
</dbReference>
<dbReference type="FunFam" id="3.90.400.10:FF:000004">
    <property type="entry name" value="Oligo-1,6-glucosidase"/>
    <property type="match status" value="1"/>
</dbReference>
<feature type="domain" description="Glycosyl hydrolase family 13 catalytic" evidence="5">
    <location>
        <begin position="18"/>
        <end position="410"/>
    </location>
</feature>
<dbReference type="GO" id="GO:0004556">
    <property type="term" value="F:alpha-amylase activity"/>
    <property type="evidence" value="ECO:0007669"/>
    <property type="project" value="TreeGrafter"/>
</dbReference>
<evidence type="ECO:0000256" key="3">
    <source>
        <dbReference type="ARBA" id="ARBA00023295"/>
    </source>
</evidence>
<dbReference type="GO" id="GO:0004574">
    <property type="term" value="F:oligo-1,6-glucosidase activity"/>
    <property type="evidence" value="ECO:0007669"/>
    <property type="project" value="TreeGrafter"/>
</dbReference>
<dbReference type="RefSeq" id="XP_059319949.1">
    <property type="nucleotide sequence ID" value="XM_059463487.1"/>
</dbReference>
<gene>
    <name evidence="6" type="ORF">VE01_02881</name>
</gene>
<dbReference type="PANTHER" id="PTHR10357:SF232">
    <property type="entry name" value="GLYCOSYL HYDROLASE FAMILY 13 CATALYTIC DOMAIN-CONTAINING PROTEIN"/>
    <property type="match status" value="1"/>
</dbReference>
<evidence type="ECO:0000259" key="5">
    <source>
        <dbReference type="SMART" id="SM00642"/>
    </source>
</evidence>
<dbReference type="Gene3D" id="3.90.400.10">
    <property type="entry name" value="Oligo-1,6-glucosidase, Domain 2"/>
    <property type="match status" value="1"/>
</dbReference>
<dbReference type="SMART" id="SM00642">
    <property type="entry name" value="Aamy"/>
    <property type="match status" value="1"/>
</dbReference>
<dbReference type="Proteomes" id="UP000091956">
    <property type="component" value="Unassembled WGS sequence"/>
</dbReference>
<name>A0A1B8GUF4_9PEZI</name>
<evidence type="ECO:0000256" key="1">
    <source>
        <dbReference type="ARBA" id="ARBA00008061"/>
    </source>
</evidence>
<proteinExistence type="inferred from homology"/>
<dbReference type="GO" id="GO:0000025">
    <property type="term" value="P:maltose catabolic process"/>
    <property type="evidence" value="ECO:0007669"/>
    <property type="project" value="TreeGrafter"/>
</dbReference>
<dbReference type="Gene3D" id="2.60.40.1180">
    <property type="entry name" value="Golgi alpha-mannosidase II"/>
    <property type="match status" value="1"/>
</dbReference>
<dbReference type="InterPro" id="IPR045857">
    <property type="entry name" value="O16G_dom_2"/>
</dbReference>
<dbReference type="InterPro" id="IPR017853">
    <property type="entry name" value="GH"/>
</dbReference>
<dbReference type="GO" id="GO:0033934">
    <property type="term" value="F:glucan 1,4-alpha-maltotriohydrolase activity"/>
    <property type="evidence" value="ECO:0007669"/>
    <property type="project" value="TreeGrafter"/>
</dbReference>
<evidence type="ECO:0000313" key="7">
    <source>
        <dbReference type="Proteomes" id="UP000091956"/>
    </source>
</evidence>
<dbReference type="InterPro" id="IPR006047">
    <property type="entry name" value="GH13_cat_dom"/>
</dbReference>
<keyword evidence="3" id="KW-0326">Glycosidase</keyword>
<organism evidence="6 7">
    <name type="scientific">Pseudogymnoascus verrucosus</name>
    <dbReference type="NCBI Taxonomy" id="342668"/>
    <lineage>
        <taxon>Eukaryota</taxon>
        <taxon>Fungi</taxon>
        <taxon>Dikarya</taxon>
        <taxon>Ascomycota</taxon>
        <taxon>Pezizomycotina</taxon>
        <taxon>Leotiomycetes</taxon>
        <taxon>Thelebolales</taxon>
        <taxon>Thelebolaceae</taxon>
        <taxon>Pseudogymnoascus</taxon>
    </lineage>
</organism>